<reference evidence="6 7" key="1">
    <citation type="submission" date="2016-10" db="EMBL/GenBank/DDBJ databases">
        <authorList>
            <person name="Varghese N."/>
            <person name="Submissions S."/>
        </authorList>
    </citation>
    <scope>NUCLEOTIDE SEQUENCE [LARGE SCALE GENOMIC DNA]</scope>
    <source>
        <strain evidence="6 7">WG10</strain>
    </source>
</reference>
<accession>A0A1G6LFE5</accession>
<evidence type="ECO:0000256" key="2">
    <source>
        <dbReference type="ARBA" id="ARBA00022737"/>
    </source>
</evidence>
<dbReference type="GO" id="GO:0004792">
    <property type="term" value="F:thiosulfate-cyanide sulfurtransferase activity"/>
    <property type="evidence" value="ECO:0007669"/>
    <property type="project" value="UniProtKB-EC"/>
</dbReference>
<dbReference type="EC" id="2.8.1.1" evidence="1"/>
<evidence type="ECO:0000259" key="5">
    <source>
        <dbReference type="PROSITE" id="PS50206"/>
    </source>
</evidence>
<dbReference type="CDD" id="cd01449">
    <property type="entry name" value="TST_Repeat_2"/>
    <property type="match status" value="1"/>
</dbReference>
<keyword evidence="2" id="KW-0677">Repeat</keyword>
<dbReference type="InterPro" id="IPR001763">
    <property type="entry name" value="Rhodanese-like_dom"/>
</dbReference>
<dbReference type="PANTHER" id="PTHR43855:SF1">
    <property type="entry name" value="THIOSULFATE SULFURTRANSFERASE"/>
    <property type="match status" value="1"/>
</dbReference>
<keyword evidence="4" id="KW-0732">Signal</keyword>
<dbReference type="Pfam" id="PF00581">
    <property type="entry name" value="Rhodanese"/>
    <property type="match status" value="2"/>
</dbReference>
<feature type="signal peptide" evidence="4">
    <location>
        <begin position="1"/>
        <end position="26"/>
    </location>
</feature>
<dbReference type="PANTHER" id="PTHR43855">
    <property type="entry name" value="THIOSULFATE SULFURTRANSFERASE"/>
    <property type="match status" value="1"/>
</dbReference>
<evidence type="ECO:0000313" key="7">
    <source>
        <dbReference type="Proteomes" id="UP000324896"/>
    </source>
</evidence>
<organism evidence="6 7">
    <name type="scientific">Halanaerobium congolense</name>
    <dbReference type="NCBI Taxonomy" id="54121"/>
    <lineage>
        <taxon>Bacteria</taxon>
        <taxon>Bacillati</taxon>
        <taxon>Bacillota</taxon>
        <taxon>Clostridia</taxon>
        <taxon>Halanaerobiales</taxon>
        <taxon>Halanaerobiaceae</taxon>
        <taxon>Halanaerobium</taxon>
    </lineage>
</organism>
<dbReference type="InterPro" id="IPR051126">
    <property type="entry name" value="Thiosulfate_sulfurtransferase"/>
</dbReference>
<dbReference type="CDD" id="cd01448">
    <property type="entry name" value="TST_Repeat_1"/>
    <property type="match status" value="1"/>
</dbReference>
<dbReference type="EMBL" id="FMYT01000006">
    <property type="protein sequence ID" value="SDC41495.1"/>
    <property type="molecule type" value="Genomic_DNA"/>
</dbReference>
<feature type="domain" description="Rhodanese" evidence="5">
    <location>
        <begin position="50"/>
        <end position="158"/>
    </location>
</feature>
<dbReference type="AlphaFoldDB" id="A0A1G6LFE5"/>
<evidence type="ECO:0000313" key="6">
    <source>
        <dbReference type="EMBL" id="SDC41495.1"/>
    </source>
</evidence>
<keyword evidence="6" id="KW-0670">Pyruvate</keyword>
<sequence>MNNFNKTFEILISSFFIILLLTSAAAAESDFQNREFLISAAEVHQMIQEGKGNLKIIDVRNSTKYLLGHLPQAVNMWNDDFSDPEGWVQGLIAKPGAFTATAQEKGINNDSEVILYDDNNGIWAARLWWVFQVYDHQNIKVLEGGYDAWKNEGFDSKIFPHRPQKGDFIVSDVINQWIVNSDTIAENLDNQDFIILDTRSEAEFSGAETNSGAPRKGRIPNSIHLKWNEVLTENYKFKSAAEITEIYTAKDITKDKEVIAVLSHTGVRAAHTFFTLKLLGYQNLKLYDESWVGWSSRTDLPVEKK</sequence>
<dbReference type="RefSeq" id="WP_149796702.1">
    <property type="nucleotide sequence ID" value="NZ_FMYT01000006.1"/>
</dbReference>
<evidence type="ECO:0000256" key="4">
    <source>
        <dbReference type="SAM" id="SignalP"/>
    </source>
</evidence>
<evidence type="ECO:0000256" key="1">
    <source>
        <dbReference type="ARBA" id="ARBA00012245"/>
    </source>
</evidence>
<dbReference type="InterPro" id="IPR036873">
    <property type="entry name" value="Rhodanese-like_dom_sf"/>
</dbReference>
<name>A0A1G6LFE5_9FIRM</name>
<dbReference type="PROSITE" id="PS50206">
    <property type="entry name" value="RHODANESE_3"/>
    <property type="match status" value="2"/>
</dbReference>
<dbReference type="Gene3D" id="3.40.250.10">
    <property type="entry name" value="Rhodanese-like domain"/>
    <property type="match status" value="2"/>
</dbReference>
<feature type="domain" description="Rhodanese" evidence="5">
    <location>
        <begin position="189"/>
        <end position="303"/>
    </location>
</feature>
<gene>
    <name evidence="6" type="ORF">SAMN04488597_10625</name>
</gene>
<evidence type="ECO:0000256" key="3">
    <source>
        <dbReference type="ARBA" id="ARBA00047549"/>
    </source>
</evidence>
<dbReference type="Proteomes" id="UP000324896">
    <property type="component" value="Unassembled WGS sequence"/>
</dbReference>
<comment type="catalytic activity">
    <reaction evidence="3">
        <text>thiosulfate + hydrogen cyanide = thiocyanate + sulfite + 2 H(+)</text>
        <dbReference type="Rhea" id="RHEA:16881"/>
        <dbReference type="ChEBI" id="CHEBI:15378"/>
        <dbReference type="ChEBI" id="CHEBI:17359"/>
        <dbReference type="ChEBI" id="CHEBI:18022"/>
        <dbReference type="ChEBI" id="CHEBI:18407"/>
        <dbReference type="ChEBI" id="CHEBI:33542"/>
        <dbReference type="EC" id="2.8.1.1"/>
    </reaction>
</comment>
<feature type="chain" id="PRO_5009240054" description="thiosulfate sulfurtransferase" evidence="4">
    <location>
        <begin position="27"/>
        <end position="305"/>
    </location>
</feature>
<proteinExistence type="predicted"/>
<dbReference type="SUPFAM" id="SSF52821">
    <property type="entry name" value="Rhodanese/Cell cycle control phosphatase"/>
    <property type="match status" value="2"/>
</dbReference>
<dbReference type="SMART" id="SM00450">
    <property type="entry name" value="RHOD"/>
    <property type="match status" value="2"/>
</dbReference>
<keyword evidence="6" id="KW-0808">Transferase</keyword>
<protein>
    <recommendedName>
        <fullName evidence="1">thiosulfate sulfurtransferase</fullName>
        <ecNumber evidence="1">2.8.1.1</ecNumber>
    </recommendedName>
</protein>